<dbReference type="EMBL" id="JAYMGO010000003">
    <property type="protein sequence ID" value="KAL1279386.1"/>
    <property type="molecule type" value="Genomic_DNA"/>
</dbReference>
<evidence type="ECO:0000313" key="3">
    <source>
        <dbReference type="Proteomes" id="UP001558613"/>
    </source>
</evidence>
<proteinExistence type="predicted"/>
<feature type="compositionally biased region" description="Basic residues" evidence="1">
    <location>
        <begin position="45"/>
        <end position="62"/>
    </location>
</feature>
<reference evidence="2 3" key="1">
    <citation type="submission" date="2023-09" db="EMBL/GenBank/DDBJ databases">
        <authorList>
            <person name="Wang M."/>
        </authorList>
    </citation>
    <scope>NUCLEOTIDE SEQUENCE [LARGE SCALE GENOMIC DNA]</scope>
    <source>
        <strain evidence="2">GT-2023</strain>
        <tissue evidence="2">Liver</tissue>
    </source>
</reference>
<feature type="non-terminal residue" evidence="2">
    <location>
        <position position="1"/>
    </location>
</feature>
<feature type="region of interest" description="Disordered" evidence="1">
    <location>
        <begin position="41"/>
        <end position="69"/>
    </location>
</feature>
<evidence type="ECO:0000256" key="1">
    <source>
        <dbReference type="SAM" id="MobiDB-lite"/>
    </source>
</evidence>
<comment type="caution">
    <text evidence="2">The sequence shown here is derived from an EMBL/GenBank/DDBJ whole genome shotgun (WGS) entry which is preliminary data.</text>
</comment>
<keyword evidence="3" id="KW-1185">Reference proteome</keyword>
<gene>
    <name evidence="2" type="ORF">QQF64_026059</name>
</gene>
<evidence type="ECO:0000313" key="2">
    <source>
        <dbReference type="EMBL" id="KAL1279386.1"/>
    </source>
</evidence>
<protein>
    <submittedName>
        <fullName evidence="2">Uncharacterized protein</fullName>
    </submittedName>
</protein>
<accession>A0ABR3NQT4</accession>
<dbReference type="Proteomes" id="UP001558613">
    <property type="component" value="Unassembled WGS sequence"/>
</dbReference>
<organism evidence="2 3">
    <name type="scientific">Cirrhinus molitorella</name>
    <name type="common">mud carp</name>
    <dbReference type="NCBI Taxonomy" id="172907"/>
    <lineage>
        <taxon>Eukaryota</taxon>
        <taxon>Metazoa</taxon>
        <taxon>Chordata</taxon>
        <taxon>Craniata</taxon>
        <taxon>Vertebrata</taxon>
        <taxon>Euteleostomi</taxon>
        <taxon>Actinopterygii</taxon>
        <taxon>Neopterygii</taxon>
        <taxon>Teleostei</taxon>
        <taxon>Ostariophysi</taxon>
        <taxon>Cypriniformes</taxon>
        <taxon>Cyprinidae</taxon>
        <taxon>Labeoninae</taxon>
        <taxon>Labeonini</taxon>
        <taxon>Cirrhinus</taxon>
    </lineage>
</organism>
<name>A0ABR3NQT4_9TELE</name>
<sequence>VQISQPDPQTPSGALIHVSRYLGNLPFRVWKRMQDIIQNNDLKKNHSRSSKHCKLNNNHNHCRKDERHK</sequence>